<dbReference type="CDD" id="cd04913">
    <property type="entry name" value="ACT_AKii-LysC-BS-like_1"/>
    <property type="match status" value="1"/>
</dbReference>
<dbReference type="SUPFAM" id="SSF55021">
    <property type="entry name" value="ACT-like"/>
    <property type="match status" value="2"/>
</dbReference>
<feature type="domain" description="ACT" evidence="17">
    <location>
        <begin position="282"/>
        <end position="354"/>
    </location>
</feature>
<feature type="binding site" evidence="14">
    <location>
        <begin position="216"/>
        <end position="217"/>
    </location>
    <ligand>
        <name>ATP</name>
        <dbReference type="ChEBI" id="CHEBI:30616"/>
    </ligand>
</feature>
<dbReference type="NCBIfam" id="NF005154">
    <property type="entry name" value="PRK06635.1-2"/>
    <property type="match status" value="1"/>
</dbReference>
<evidence type="ECO:0000256" key="4">
    <source>
        <dbReference type="ARBA" id="ARBA00010122"/>
    </source>
</evidence>
<keyword evidence="10 15" id="KW-0418">Kinase</keyword>
<dbReference type="PANTHER" id="PTHR21499:SF3">
    <property type="entry name" value="ASPARTOKINASE"/>
    <property type="match status" value="1"/>
</dbReference>
<dbReference type="InterPro" id="IPR036393">
    <property type="entry name" value="AceGlu_kinase-like_sf"/>
</dbReference>
<dbReference type="InterPro" id="IPR045865">
    <property type="entry name" value="ACT-like_dom_sf"/>
</dbReference>
<evidence type="ECO:0000256" key="16">
    <source>
        <dbReference type="RuleBase" id="RU004249"/>
    </source>
</evidence>
<dbReference type="CDD" id="cd04261">
    <property type="entry name" value="AAK_AKii-LysC-BS"/>
    <property type="match status" value="1"/>
</dbReference>
<comment type="pathway">
    <text evidence="3 16">Amino-acid biosynthesis; L-threonine biosynthesis; L-threonine from L-aspartate: step 1/5.</text>
</comment>
<dbReference type="PROSITE" id="PS00324">
    <property type="entry name" value="ASPARTOKINASE"/>
    <property type="match status" value="1"/>
</dbReference>
<evidence type="ECO:0000259" key="17">
    <source>
        <dbReference type="PROSITE" id="PS51671"/>
    </source>
</evidence>
<feature type="binding site" evidence="14">
    <location>
        <position position="47"/>
    </location>
    <ligand>
        <name>substrate</name>
    </ligand>
</feature>
<dbReference type="NCBIfam" id="NF005155">
    <property type="entry name" value="PRK06635.1-4"/>
    <property type="match status" value="1"/>
</dbReference>
<dbReference type="UniPathway" id="UPA00050">
    <property type="reaction ID" value="UER00461"/>
</dbReference>
<evidence type="ECO:0000256" key="13">
    <source>
        <dbReference type="ARBA" id="ARBA00047872"/>
    </source>
</evidence>
<dbReference type="GO" id="GO:0009088">
    <property type="term" value="P:threonine biosynthetic process"/>
    <property type="evidence" value="ECO:0007669"/>
    <property type="project" value="UniProtKB-UniPathway"/>
</dbReference>
<evidence type="ECO:0000256" key="14">
    <source>
        <dbReference type="PIRSR" id="PIRSR000726-1"/>
    </source>
</evidence>
<dbReference type="FunFam" id="3.40.1160.10:FF:000002">
    <property type="entry name" value="Aspartokinase"/>
    <property type="match status" value="1"/>
</dbReference>
<dbReference type="InterPro" id="IPR041740">
    <property type="entry name" value="AKii-LysC-BS"/>
</dbReference>
<dbReference type="InterPro" id="IPR001341">
    <property type="entry name" value="Asp_kinase"/>
</dbReference>
<feature type="binding site" evidence="14">
    <location>
        <position position="186"/>
    </location>
    <ligand>
        <name>ATP</name>
        <dbReference type="ChEBI" id="CHEBI:30616"/>
    </ligand>
</feature>
<dbReference type="PIRSF" id="PIRSF000726">
    <property type="entry name" value="Asp_kin"/>
    <property type="match status" value="1"/>
</dbReference>
<dbReference type="InterPro" id="IPR018042">
    <property type="entry name" value="Aspartate_kinase_CS"/>
</dbReference>
<feature type="domain" description="ACT" evidence="17">
    <location>
        <begin position="363"/>
        <end position="424"/>
    </location>
</feature>
<evidence type="ECO:0000313" key="18">
    <source>
        <dbReference type="EMBL" id="TBW40451.1"/>
    </source>
</evidence>
<dbReference type="InterPro" id="IPR001048">
    <property type="entry name" value="Asp/Glu/Uridylate_kinase"/>
</dbReference>
<dbReference type="Pfam" id="PF01842">
    <property type="entry name" value="ACT"/>
    <property type="match status" value="1"/>
</dbReference>
<keyword evidence="7 16" id="KW-0028">Amino-acid biosynthesis</keyword>
<dbReference type="UniPathway" id="UPA00051">
    <property type="reaction ID" value="UER00462"/>
</dbReference>
<evidence type="ECO:0000256" key="6">
    <source>
        <dbReference type="ARBA" id="ARBA00016273"/>
    </source>
</evidence>
<dbReference type="OrthoDB" id="9799110at2"/>
<dbReference type="RefSeq" id="WP_131306637.1">
    <property type="nucleotide sequence ID" value="NZ_SJFN01000004.1"/>
</dbReference>
<comment type="pathway">
    <text evidence="2 16">Amino-acid biosynthesis; L-methionine biosynthesis via de novo pathway; L-homoserine from L-aspartate: step 1/3.</text>
</comment>
<feature type="binding site" evidence="14">
    <location>
        <begin position="7"/>
        <end position="10"/>
    </location>
    <ligand>
        <name>ATP</name>
        <dbReference type="ChEBI" id="CHEBI:30616"/>
    </ligand>
</feature>
<feature type="binding site" evidence="14">
    <location>
        <position position="81"/>
    </location>
    <ligand>
        <name>substrate</name>
    </ligand>
</feature>
<name>A0A4Q9VX30_9HYPH</name>
<feature type="binding site" evidence="14">
    <location>
        <position position="191"/>
    </location>
    <ligand>
        <name>ATP</name>
        <dbReference type="ChEBI" id="CHEBI:30616"/>
    </ligand>
</feature>
<dbReference type="GO" id="GO:0005829">
    <property type="term" value="C:cytosol"/>
    <property type="evidence" value="ECO:0007669"/>
    <property type="project" value="TreeGrafter"/>
</dbReference>
<evidence type="ECO:0000313" key="19">
    <source>
        <dbReference type="Proteomes" id="UP000292781"/>
    </source>
</evidence>
<keyword evidence="19" id="KW-1185">Reference proteome</keyword>
<sequence>MARLVLKFGGTSVATVERIRNVARHVAREVKAGHQVAVVVSAMSGVTNTLVGYVNDAATSGMAMDGFYDQMEYDAVVASGEQVTSGLLAIVLQAMGLPARSFQGWQIPLITDDAHGAARILDLDGKALIDTMASGTVAVIAGFQGIGPTGRIATLGRGGSDTSAVAVAAAIGADRCDIYTDVDGVYTTDPRIVPKARRLEKIAFEEMLEMASLGAKVLQVRSVELAMVKKVRTFVRSSFDDPETVGVDAHGNPPGTLICDEDEIVETQVVTGIAYSKDEAQISLRRVADKPGVAAAVFGALAEANINVDMIVQNTTADGSTTDITFTVPAVDEGRARSVLEGAQTVIGPTLIESSADVVKVSVIGIGMRSHAGVAAEAFKALAGKGINIRAITTSEIKISVLIDAAYTELAVRTLHSVYGLDKH</sequence>
<evidence type="ECO:0000256" key="11">
    <source>
        <dbReference type="ARBA" id="ARBA00022840"/>
    </source>
</evidence>
<dbReference type="Proteomes" id="UP000292781">
    <property type="component" value="Unassembled WGS sequence"/>
</dbReference>
<protein>
    <recommendedName>
        <fullName evidence="6 15">Aspartokinase</fullName>
        <ecNumber evidence="5 15">2.7.2.4</ecNumber>
    </recommendedName>
</protein>
<evidence type="ECO:0000256" key="2">
    <source>
        <dbReference type="ARBA" id="ARBA00004986"/>
    </source>
</evidence>
<comment type="catalytic activity">
    <reaction evidence="13 15">
        <text>L-aspartate + ATP = 4-phospho-L-aspartate + ADP</text>
        <dbReference type="Rhea" id="RHEA:23776"/>
        <dbReference type="ChEBI" id="CHEBI:29991"/>
        <dbReference type="ChEBI" id="CHEBI:30616"/>
        <dbReference type="ChEBI" id="CHEBI:57535"/>
        <dbReference type="ChEBI" id="CHEBI:456216"/>
        <dbReference type="EC" id="2.7.2.4"/>
    </reaction>
</comment>
<evidence type="ECO:0000256" key="10">
    <source>
        <dbReference type="ARBA" id="ARBA00022777"/>
    </source>
</evidence>
<keyword evidence="9 14" id="KW-0547">Nucleotide-binding</keyword>
<dbReference type="Gene3D" id="3.30.2130.10">
    <property type="entry name" value="VC0802-like"/>
    <property type="match status" value="1"/>
</dbReference>
<evidence type="ECO:0000256" key="12">
    <source>
        <dbReference type="ARBA" id="ARBA00023154"/>
    </source>
</evidence>
<dbReference type="UniPathway" id="UPA00034">
    <property type="reaction ID" value="UER00015"/>
</dbReference>
<gene>
    <name evidence="18" type="ORF">EYW49_04535</name>
</gene>
<dbReference type="GO" id="GO:0009089">
    <property type="term" value="P:lysine biosynthetic process via diaminopimelate"/>
    <property type="evidence" value="ECO:0007669"/>
    <property type="project" value="UniProtKB-UniPathway"/>
</dbReference>
<dbReference type="Pfam" id="PF00696">
    <property type="entry name" value="AA_kinase"/>
    <property type="match status" value="1"/>
</dbReference>
<evidence type="ECO:0000256" key="7">
    <source>
        <dbReference type="ARBA" id="ARBA00022605"/>
    </source>
</evidence>
<evidence type="ECO:0000256" key="3">
    <source>
        <dbReference type="ARBA" id="ARBA00005139"/>
    </source>
</evidence>
<dbReference type="InterPro" id="IPR005260">
    <property type="entry name" value="Asp_kin_monofn"/>
</dbReference>
<proteinExistence type="inferred from homology"/>
<comment type="pathway">
    <text evidence="1 16">Amino-acid biosynthesis; L-lysine biosynthesis via DAP pathway; (S)-tetrahydrodipicolinate from L-aspartate: step 1/4.</text>
</comment>
<reference evidence="18 19" key="1">
    <citation type="submission" date="2019-02" db="EMBL/GenBank/DDBJ databases">
        <title>Siculibacillus lacustris gen. nov., sp. nov., a new rosette-forming bacterium isolated from a freshwater crater lake (Lake St. Ana, Romania).</title>
        <authorList>
            <person name="Felfoldi T."/>
            <person name="Marton Z."/>
            <person name="Szabo A."/>
            <person name="Mentes A."/>
            <person name="Boka K."/>
            <person name="Marialigeti K."/>
            <person name="Mathe I."/>
            <person name="Koncz M."/>
            <person name="Schumann P."/>
            <person name="Toth E."/>
        </authorList>
    </citation>
    <scope>NUCLEOTIDE SEQUENCE [LARGE SCALE GENOMIC DNA]</scope>
    <source>
        <strain evidence="18 19">SA-279</strain>
    </source>
</reference>
<evidence type="ECO:0000256" key="1">
    <source>
        <dbReference type="ARBA" id="ARBA00004766"/>
    </source>
</evidence>
<dbReference type="GO" id="GO:0009090">
    <property type="term" value="P:homoserine biosynthetic process"/>
    <property type="evidence" value="ECO:0007669"/>
    <property type="project" value="TreeGrafter"/>
</dbReference>
<comment type="similarity">
    <text evidence="4 15">Belongs to the aspartokinase family.</text>
</comment>
<dbReference type="InterPro" id="IPR002912">
    <property type="entry name" value="ACT_dom"/>
</dbReference>
<feature type="binding site" evidence="14">
    <location>
        <begin position="180"/>
        <end position="181"/>
    </location>
    <ligand>
        <name>ATP</name>
        <dbReference type="ChEBI" id="CHEBI:30616"/>
    </ligand>
</feature>
<keyword evidence="8 15" id="KW-0808">Transferase</keyword>
<evidence type="ECO:0000256" key="9">
    <source>
        <dbReference type="ARBA" id="ARBA00022741"/>
    </source>
</evidence>
<dbReference type="Pfam" id="PF22468">
    <property type="entry name" value="ACT_9"/>
    <property type="match status" value="1"/>
</dbReference>
<evidence type="ECO:0000256" key="15">
    <source>
        <dbReference type="RuleBase" id="RU003448"/>
    </source>
</evidence>
<comment type="caution">
    <text evidence="18">The sequence shown here is derived from an EMBL/GenBank/DDBJ whole genome shotgun (WGS) entry which is preliminary data.</text>
</comment>
<dbReference type="NCBIfam" id="TIGR00657">
    <property type="entry name" value="asp_kinases"/>
    <property type="match status" value="1"/>
</dbReference>
<accession>A0A4Q9VX30</accession>
<keyword evidence="12" id="KW-0457">Lysine biosynthesis</keyword>
<evidence type="ECO:0000256" key="5">
    <source>
        <dbReference type="ARBA" id="ARBA00013059"/>
    </source>
</evidence>
<dbReference type="SUPFAM" id="SSF53633">
    <property type="entry name" value="Carbamate kinase-like"/>
    <property type="match status" value="1"/>
</dbReference>
<dbReference type="Gene3D" id="3.40.1160.10">
    <property type="entry name" value="Acetylglutamate kinase-like"/>
    <property type="match status" value="1"/>
</dbReference>
<dbReference type="InterPro" id="IPR054352">
    <property type="entry name" value="ACT_Aspartokinase"/>
</dbReference>
<dbReference type="AlphaFoldDB" id="A0A4Q9VX30"/>
<dbReference type="CDD" id="cd04923">
    <property type="entry name" value="ACT_AK-LysC-DapG-like_2"/>
    <property type="match status" value="1"/>
</dbReference>
<organism evidence="18 19">
    <name type="scientific">Siculibacillus lacustris</name>
    <dbReference type="NCBI Taxonomy" id="1549641"/>
    <lineage>
        <taxon>Bacteria</taxon>
        <taxon>Pseudomonadati</taxon>
        <taxon>Pseudomonadota</taxon>
        <taxon>Alphaproteobacteria</taxon>
        <taxon>Hyphomicrobiales</taxon>
        <taxon>Ancalomicrobiaceae</taxon>
        <taxon>Siculibacillus</taxon>
    </lineage>
</organism>
<dbReference type="PROSITE" id="PS51671">
    <property type="entry name" value="ACT"/>
    <property type="match status" value="2"/>
</dbReference>
<dbReference type="GO" id="GO:0004072">
    <property type="term" value="F:aspartate kinase activity"/>
    <property type="evidence" value="ECO:0007669"/>
    <property type="project" value="UniProtKB-EC"/>
</dbReference>
<dbReference type="EC" id="2.7.2.4" evidence="5 15"/>
<dbReference type="EMBL" id="SJFN01000004">
    <property type="protein sequence ID" value="TBW40451.1"/>
    <property type="molecule type" value="Genomic_DNA"/>
</dbReference>
<evidence type="ECO:0000256" key="8">
    <source>
        <dbReference type="ARBA" id="ARBA00022679"/>
    </source>
</evidence>
<keyword evidence="11 14" id="KW-0067">ATP-binding</keyword>
<dbReference type="PANTHER" id="PTHR21499">
    <property type="entry name" value="ASPARTATE KINASE"/>
    <property type="match status" value="1"/>
</dbReference>
<dbReference type="FunFam" id="3.30.2130.10:FF:000002">
    <property type="entry name" value="Aspartokinase"/>
    <property type="match status" value="1"/>
</dbReference>
<dbReference type="GO" id="GO:0005524">
    <property type="term" value="F:ATP binding"/>
    <property type="evidence" value="ECO:0007669"/>
    <property type="project" value="UniProtKB-KW"/>
</dbReference>